<comment type="similarity">
    <text evidence="4 5">Belongs to the RlpA family.</text>
</comment>
<keyword evidence="3 4" id="KW-0961">Cell wall biogenesis/degradation</keyword>
<keyword evidence="4" id="KW-0472">Membrane</keyword>
<gene>
    <name evidence="4" type="primary">rlpA</name>
    <name evidence="8" type="ORF">A7E78_05170</name>
</gene>
<dbReference type="InterPro" id="IPR012997">
    <property type="entry name" value="RplA"/>
</dbReference>
<keyword evidence="9" id="KW-1185">Reference proteome</keyword>
<evidence type="ECO:0000313" key="8">
    <source>
        <dbReference type="EMBL" id="APG29028.1"/>
    </source>
</evidence>
<evidence type="ECO:0000256" key="3">
    <source>
        <dbReference type="ARBA" id="ARBA00023316"/>
    </source>
</evidence>
<dbReference type="SUPFAM" id="SSF110997">
    <property type="entry name" value="Sporulation related repeat"/>
    <property type="match status" value="1"/>
</dbReference>
<dbReference type="Proteomes" id="UP000182517">
    <property type="component" value="Chromosome"/>
</dbReference>
<dbReference type="Pfam" id="PF03330">
    <property type="entry name" value="DPBB_1"/>
    <property type="match status" value="1"/>
</dbReference>
<dbReference type="AlphaFoldDB" id="A0A1L3GTH2"/>
<dbReference type="PROSITE" id="PS51257">
    <property type="entry name" value="PROKAR_LIPOPROTEIN"/>
    <property type="match status" value="1"/>
</dbReference>
<name>A0A1L3GTH2_9BACT</name>
<dbReference type="GO" id="GO:0005886">
    <property type="term" value="C:plasma membrane"/>
    <property type="evidence" value="ECO:0007669"/>
    <property type="project" value="UniProtKB-SubCell"/>
</dbReference>
<dbReference type="Pfam" id="PF05036">
    <property type="entry name" value="SPOR"/>
    <property type="match status" value="1"/>
</dbReference>
<feature type="signal peptide" evidence="6">
    <location>
        <begin position="1"/>
        <end position="20"/>
    </location>
</feature>
<evidence type="ECO:0000256" key="4">
    <source>
        <dbReference type="HAMAP-Rule" id="MF_02071"/>
    </source>
</evidence>
<evidence type="ECO:0000256" key="5">
    <source>
        <dbReference type="RuleBase" id="RU003495"/>
    </source>
</evidence>
<accession>A0A1L3GTH2</accession>
<organism evidence="8 9">
    <name type="scientific">Syntrophotalea acetylenivorans</name>
    <dbReference type="NCBI Taxonomy" id="1842532"/>
    <lineage>
        <taxon>Bacteria</taxon>
        <taxon>Pseudomonadati</taxon>
        <taxon>Thermodesulfobacteriota</taxon>
        <taxon>Desulfuromonadia</taxon>
        <taxon>Desulfuromonadales</taxon>
        <taxon>Syntrophotaleaceae</taxon>
        <taxon>Syntrophotalea</taxon>
    </lineage>
</organism>
<dbReference type="GO" id="GO:0000270">
    <property type="term" value="P:peptidoglycan metabolic process"/>
    <property type="evidence" value="ECO:0007669"/>
    <property type="project" value="UniProtKB-UniRule"/>
</dbReference>
<dbReference type="GO" id="GO:0042834">
    <property type="term" value="F:peptidoglycan binding"/>
    <property type="evidence" value="ECO:0007669"/>
    <property type="project" value="InterPro"/>
</dbReference>
<proteinExistence type="inferred from homology"/>
<comment type="function">
    <text evidence="4">Lytic transglycosylase with a strong preference for naked glycan strands that lack stem peptides.</text>
</comment>
<keyword evidence="2 4" id="KW-0456">Lyase</keyword>
<dbReference type="OrthoDB" id="9779128at2"/>
<sequence length="251" mass="27277">MQKFKAVPVVCVLLLLTACGGGYQTRVLDSPATAGLKPHQKPYTVNGQRYQPLASHHGFVQEGLASWYGRKFHGRKTSNGEIYNMYAMTAAHKTLPLGTCVRVHNLANGRQTVVRINDRGPFVQGRIIDLSYSAANKLGVVGPGTAPVKIVALRYPEQDAGGRTVYRSIARNPVSSYAVQVASFSSGANAQRLAEELRSRFGAASVYRSQVNGNDFFRVRVGKYASLDAAESARLSIEGHGFNNCWVVAMD</sequence>
<keyword evidence="1 6" id="KW-0732">Signal</keyword>
<reference evidence="8 9" key="1">
    <citation type="journal article" date="2017" name="Genome Announc.">
        <title>Complete Genome Sequences of Two Acetylene-Fermenting Pelobacter acetylenicus Strains.</title>
        <authorList>
            <person name="Sutton J.M."/>
            <person name="Baesman S.M."/>
            <person name="Fierst J.L."/>
            <person name="Poret-Peterson A.T."/>
            <person name="Oremland R.S."/>
            <person name="Dunlap D.S."/>
            <person name="Akob D.M."/>
        </authorList>
    </citation>
    <scope>NUCLEOTIDE SEQUENCE [LARGE SCALE GENOMIC DNA]</scope>
    <source>
        <strain evidence="8 9">SFB93</strain>
    </source>
</reference>
<dbReference type="CDD" id="cd22268">
    <property type="entry name" value="DPBB_RlpA-like"/>
    <property type="match status" value="1"/>
</dbReference>
<dbReference type="InterPro" id="IPR009009">
    <property type="entry name" value="RlpA-like_DPBB"/>
</dbReference>
<evidence type="ECO:0000259" key="7">
    <source>
        <dbReference type="PROSITE" id="PS51724"/>
    </source>
</evidence>
<dbReference type="GO" id="GO:0071555">
    <property type="term" value="P:cell wall organization"/>
    <property type="evidence" value="ECO:0007669"/>
    <property type="project" value="UniProtKB-KW"/>
</dbReference>
<evidence type="ECO:0000313" key="9">
    <source>
        <dbReference type="Proteomes" id="UP000182517"/>
    </source>
</evidence>
<dbReference type="HAMAP" id="MF_02071">
    <property type="entry name" value="RlpA"/>
    <property type="match status" value="1"/>
</dbReference>
<dbReference type="KEGG" id="pef:A7E78_05170"/>
<dbReference type="Gene3D" id="3.30.70.1070">
    <property type="entry name" value="Sporulation related repeat"/>
    <property type="match status" value="1"/>
</dbReference>
<comment type="subcellular location">
    <subcellularLocation>
        <location evidence="4">Cell membrane</location>
        <topology evidence="4">Lipid-anchor</topology>
    </subcellularLocation>
</comment>
<dbReference type="InterPro" id="IPR036908">
    <property type="entry name" value="RlpA-like_sf"/>
</dbReference>
<dbReference type="PANTHER" id="PTHR34183:SF1">
    <property type="entry name" value="ENDOLYTIC PEPTIDOGLYCAN TRANSGLYCOSYLASE RLPA"/>
    <property type="match status" value="1"/>
</dbReference>
<dbReference type="NCBIfam" id="TIGR00413">
    <property type="entry name" value="rlpA"/>
    <property type="match status" value="1"/>
</dbReference>
<dbReference type="STRING" id="1842532.A7E78_05170"/>
<protein>
    <recommendedName>
        <fullName evidence="4">Probable endolytic peptidoglycan transglycosylase RlpA</fullName>
        <ecNumber evidence="4">4.2.2.-</ecNumber>
    </recommendedName>
</protein>
<dbReference type="EMBL" id="CP015519">
    <property type="protein sequence ID" value="APG29028.1"/>
    <property type="molecule type" value="Genomic_DNA"/>
</dbReference>
<keyword evidence="4" id="KW-1003">Cell membrane</keyword>
<keyword evidence="4" id="KW-0564">Palmitate</keyword>
<dbReference type="InterPro" id="IPR007730">
    <property type="entry name" value="SPOR-like_dom"/>
</dbReference>
<keyword evidence="4" id="KW-0449">Lipoprotein</keyword>
<dbReference type="EC" id="4.2.2.-" evidence="4"/>
<feature type="domain" description="SPOR" evidence="7">
    <location>
        <begin position="171"/>
        <end position="250"/>
    </location>
</feature>
<dbReference type="InterPro" id="IPR034718">
    <property type="entry name" value="RlpA"/>
</dbReference>
<evidence type="ECO:0000256" key="2">
    <source>
        <dbReference type="ARBA" id="ARBA00023239"/>
    </source>
</evidence>
<dbReference type="Gene3D" id="2.40.40.10">
    <property type="entry name" value="RlpA-like domain"/>
    <property type="match status" value="1"/>
</dbReference>
<evidence type="ECO:0000256" key="1">
    <source>
        <dbReference type="ARBA" id="ARBA00022729"/>
    </source>
</evidence>
<dbReference type="GO" id="GO:0008932">
    <property type="term" value="F:lytic endotransglycosylase activity"/>
    <property type="evidence" value="ECO:0007669"/>
    <property type="project" value="UniProtKB-UniRule"/>
</dbReference>
<dbReference type="SUPFAM" id="SSF50685">
    <property type="entry name" value="Barwin-like endoglucanases"/>
    <property type="match status" value="1"/>
</dbReference>
<dbReference type="InterPro" id="IPR036680">
    <property type="entry name" value="SPOR-like_sf"/>
</dbReference>
<evidence type="ECO:0000256" key="6">
    <source>
        <dbReference type="SAM" id="SignalP"/>
    </source>
</evidence>
<dbReference type="PROSITE" id="PS51724">
    <property type="entry name" value="SPOR"/>
    <property type="match status" value="1"/>
</dbReference>
<feature type="chain" id="PRO_5013411175" description="Probable endolytic peptidoglycan transglycosylase RlpA" evidence="6">
    <location>
        <begin position="21"/>
        <end position="251"/>
    </location>
</feature>
<dbReference type="PANTHER" id="PTHR34183">
    <property type="entry name" value="ENDOLYTIC PEPTIDOGLYCAN TRANSGLYCOSYLASE RLPA"/>
    <property type="match status" value="1"/>
</dbReference>